<dbReference type="OrthoDB" id="9809406at2"/>
<dbReference type="InterPro" id="IPR019606">
    <property type="entry name" value="GerMN"/>
</dbReference>
<dbReference type="Proteomes" id="UP000001683">
    <property type="component" value="Chromosome"/>
</dbReference>
<dbReference type="SMART" id="SM00909">
    <property type="entry name" value="Germane"/>
    <property type="match status" value="1"/>
</dbReference>
<feature type="compositionally biased region" description="Acidic residues" evidence="1">
    <location>
        <begin position="32"/>
        <end position="46"/>
    </location>
</feature>
<reference evidence="4 5" key="2">
    <citation type="journal article" date="2011" name="J. Bacteriol.">
        <title>Complete genome sequence of the anaerobic, halophilic alkalithermophile Natranaerobius thermophilus JW/NM-WN-LF.</title>
        <authorList>
            <person name="Zhao B."/>
            <person name="Mesbah N.M."/>
            <person name="Dalin E."/>
            <person name="Goodwin L."/>
            <person name="Nolan M."/>
            <person name="Pitluck S."/>
            <person name="Chertkov O."/>
            <person name="Brettin T.S."/>
            <person name="Han J."/>
            <person name="Larimer F.W."/>
            <person name="Land M.L."/>
            <person name="Hauser L."/>
            <person name="Kyrpides N."/>
            <person name="Wiegel J."/>
        </authorList>
    </citation>
    <scope>NUCLEOTIDE SEQUENCE [LARGE SCALE GENOMIC DNA]</scope>
    <source>
        <strain evidence="5">ATCC BAA-1301 / DSM 18059 / JW/NM-WN-LF</strain>
    </source>
</reference>
<reference evidence="4 5" key="1">
    <citation type="submission" date="2008-04" db="EMBL/GenBank/DDBJ databases">
        <title>Complete sequence of chromosome of Natranaerobius thermophilus JW/NM-WN-LF.</title>
        <authorList>
            <consortium name="US DOE Joint Genome Institute"/>
            <person name="Copeland A."/>
            <person name="Lucas S."/>
            <person name="Lapidus A."/>
            <person name="Glavina del Rio T."/>
            <person name="Dalin E."/>
            <person name="Tice H."/>
            <person name="Bruce D."/>
            <person name="Goodwin L."/>
            <person name="Pitluck S."/>
            <person name="Chertkov O."/>
            <person name="Brettin T."/>
            <person name="Detter J.C."/>
            <person name="Han C."/>
            <person name="Kuske C.R."/>
            <person name="Schmutz J."/>
            <person name="Larimer F."/>
            <person name="Land M."/>
            <person name="Hauser L."/>
            <person name="Kyrpides N."/>
            <person name="Lykidis A."/>
            <person name="Mesbah N.M."/>
            <person name="Wiegel J."/>
        </authorList>
    </citation>
    <scope>NUCLEOTIDE SEQUENCE [LARGE SCALE GENOMIC DNA]</scope>
    <source>
        <strain evidence="5">ATCC BAA-1301 / DSM 18059 / JW/NM-WN-LF</strain>
    </source>
</reference>
<dbReference type="InParanoid" id="B2A1A4"/>
<dbReference type="KEGG" id="nth:Nther_2479"/>
<gene>
    <name evidence="4" type="ordered locus">Nther_2479</name>
</gene>
<organism evidence="4 5">
    <name type="scientific">Natranaerobius thermophilus (strain ATCC BAA-1301 / DSM 18059 / JW/NM-WN-LF)</name>
    <dbReference type="NCBI Taxonomy" id="457570"/>
    <lineage>
        <taxon>Bacteria</taxon>
        <taxon>Bacillati</taxon>
        <taxon>Bacillota</taxon>
        <taxon>Clostridia</taxon>
        <taxon>Natranaerobiales</taxon>
        <taxon>Natranaerobiaceae</taxon>
        <taxon>Natranaerobius</taxon>
    </lineage>
</organism>
<name>B2A1A4_NATTJ</name>
<accession>B2A1A4</accession>
<protein>
    <submittedName>
        <fullName evidence="4">Spore germination protein-like protein</fullName>
    </submittedName>
</protein>
<keyword evidence="2" id="KW-0732">Signal</keyword>
<keyword evidence="5" id="KW-1185">Reference proteome</keyword>
<dbReference type="eggNOG" id="COG5401">
    <property type="taxonomic scope" value="Bacteria"/>
</dbReference>
<sequence length="190" mass="21083">MSKILTSKFNKTVLLSISLALFLIFVGCASPEDEEQEPEENGEQENAENVAGEQNGIYKEDEIKLYFIKDTGTEFVKVSETRSVDKVTPEETMELFLEGPENEDYLGAGAADVSLLGVTMEEGLASVDFSKELYDMSLGHEPEARFVDSIVYTLTQFDEIEEIQILVEGETAEPISGHIDISEPLSRENS</sequence>
<evidence type="ECO:0000313" key="4">
    <source>
        <dbReference type="EMBL" id="ACB86042.1"/>
    </source>
</evidence>
<dbReference type="STRING" id="457570.Nther_2479"/>
<evidence type="ECO:0000313" key="5">
    <source>
        <dbReference type="Proteomes" id="UP000001683"/>
    </source>
</evidence>
<dbReference type="Pfam" id="PF10646">
    <property type="entry name" value="Germane"/>
    <property type="match status" value="1"/>
</dbReference>
<dbReference type="RefSeq" id="WP_012448886.1">
    <property type="nucleotide sequence ID" value="NC_010718.1"/>
</dbReference>
<dbReference type="AlphaFoldDB" id="B2A1A4"/>
<feature type="domain" description="GerMN" evidence="3">
    <location>
        <begin position="89"/>
        <end position="176"/>
    </location>
</feature>
<evidence type="ECO:0000256" key="2">
    <source>
        <dbReference type="SAM" id="SignalP"/>
    </source>
</evidence>
<dbReference type="HOGENOM" id="CLU_080926_1_0_9"/>
<evidence type="ECO:0000259" key="3">
    <source>
        <dbReference type="SMART" id="SM00909"/>
    </source>
</evidence>
<proteinExistence type="predicted"/>
<feature type="signal peptide" evidence="2">
    <location>
        <begin position="1"/>
        <end position="29"/>
    </location>
</feature>
<feature type="region of interest" description="Disordered" evidence="1">
    <location>
        <begin position="32"/>
        <end position="54"/>
    </location>
</feature>
<evidence type="ECO:0000256" key="1">
    <source>
        <dbReference type="SAM" id="MobiDB-lite"/>
    </source>
</evidence>
<dbReference type="EMBL" id="CP001034">
    <property type="protein sequence ID" value="ACB86042.1"/>
    <property type="molecule type" value="Genomic_DNA"/>
</dbReference>
<feature type="chain" id="PRO_5038922239" evidence="2">
    <location>
        <begin position="30"/>
        <end position="190"/>
    </location>
</feature>
<dbReference type="PROSITE" id="PS51257">
    <property type="entry name" value="PROKAR_LIPOPROTEIN"/>
    <property type="match status" value="1"/>
</dbReference>